<gene>
    <name evidence="2" type="primary">TEF1</name>
</gene>
<evidence type="ECO:0000313" key="2">
    <source>
        <dbReference type="EMBL" id="BBK20666.1"/>
    </source>
</evidence>
<keyword evidence="1" id="KW-0472">Membrane</keyword>
<accession>A0A4P2XI47</accession>
<keyword evidence="1" id="KW-0812">Transmembrane</keyword>
<reference evidence="2" key="1">
    <citation type="submission" date="2019-05" db="EMBL/GenBank/DDBJ databases">
        <title>Phylogenetic analysis of Trichoderma isolates of Sorghum of Uttarakhand region.</title>
        <authorList>
            <person name="Manzar N."/>
        </authorList>
    </citation>
    <scope>NUCLEOTIDE SEQUENCE</scope>
    <source>
        <strain evidence="2">T10</strain>
    </source>
</reference>
<organism evidence="2">
    <name type="scientific">Trichoderma asperellum</name>
    <name type="common">Filamentous fungus</name>
    <dbReference type="NCBI Taxonomy" id="101201"/>
    <lineage>
        <taxon>Eukaryota</taxon>
        <taxon>Fungi</taxon>
        <taxon>Dikarya</taxon>
        <taxon>Ascomycota</taxon>
        <taxon>Pezizomycotina</taxon>
        <taxon>Sordariomycetes</taxon>
        <taxon>Hypocreomycetidae</taxon>
        <taxon>Hypocreales</taxon>
        <taxon>Hypocreaceae</taxon>
        <taxon>Trichoderma</taxon>
    </lineage>
</organism>
<evidence type="ECO:0000256" key="1">
    <source>
        <dbReference type="SAM" id="Phobius"/>
    </source>
</evidence>
<proteinExistence type="predicted"/>
<keyword evidence="2" id="KW-0648">Protein biosynthesis</keyword>
<protein>
    <submittedName>
        <fullName evidence="2">Translation elongation factor 1 alpha</fullName>
    </submittedName>
</protein>
<dbReference type="EMBL" id="LC483819">
    <property type="protein sequence ID" value="BBK20666.1"/>
    <property type="molecule type" value="Genomic_DNA"/>
</dbReference>
<keyword evidence="2" id="KW-0251">Elongation factor</keyword>
<dbReference type="AlphaFoldDB" id="A0A4P2XI47"/>
<name>A0A4P2XI47_TRIAP</name>
<sequence length="96" mass="10781">MPDNSVLSFVFLFSASPRFASLPTPPLAQQKIFSLPCLAFSGVSILFDGNPTIATVPLSIIHHMLLFNRIVYFQYLLFIMPIMLQSTGSRRTRQGF</sequence>
<keyword evidence="1" id="KW-1133">Transmembrane helix</keyword>
<dbReference type="GO" id="GO:0003746">
    <property type="term" value="F:translation elongation factor activity"/>
    <property type="evidence" value="ECO:0007669"/>
    <property type="project" value="UniProtKB-KW"/>
</dbReference>
<feature type="transmembrane region" description="Helical" evidence="1">
    <location>
        <begin position="66"/>
        <end position="84"/>
    </location>
</feature>